<dbReference type="Pfam" id="PF13527">
    <property type="entry name" value="Acetyltransf_9"/>
    <property type="match status" value="1"/>
</dbReference>
<dbReference type="AlphaFoldDB" id="A0A6L9S2Y2"/>
<feature type="compositionally biased region" description="Low complexity" evidence="1">
    <location>
        <begin position="1"/>
        <end position="12"/>
    </location>
</feature>
<comment type="caution">
    <text evidence="3">The sequence shown here is derived from an EMBL/GenBank/DDBJ whole genome shotgun (WGS) entry which is preliminary data.</text>
</comment>
<evidence type="ECO:0000313" key="4">
    <source>
        <dbReference type="Proteomes" id="UP000475214"/>
    </source>
</evidence>
<name>A0A6L9S2Y2_9ACTN</name>
<dbReference type="InterPro" id="IPR016181">
    <property type="entry name" value="Acyl_CoA_acyltransferase"/>
</dbReference>
<dbReference type="EMBL" id="JAAGOA010000001">
    <property type="protein sequence ID" value="NED98787.1"/>
    <property type="molecule type" value="Genomic_DNA"/>
</dbReference>
<feature type="region of interest" description="Disordered" evidence="1">
    <location>
        <begin position="1"/>
        <end position="23"/>
    </location>
</feature>
<dbReference type="SUPFAM" id="SSF55729">
    <property type="entry name" value="Acyl-CoA N-acyltransferases (Nat)"/>
    <property type="match status" value="1"/>
</dbReference>
<dbReference type="Proteomes" id="UP000475214">
    <property type="component" value="Unassembled WGS sequence"/>
</dbReference>
<dbReference type="Gene3D" id="3.40.630.30">
    <property type="match status" value="1"/>
</dbReference>
<organism evidence="3 4">
    <name type="scientific">Phytoactinopolyspora halotolerans</name>
    <dbReference type="NCBI Taxonomy" id="1981512"/>
    <lineage>
        <taxon>Bacteria</taxon>
        <taxon>Bacillati</taxon>
        <taxon>Actinomycetota</taxon>
        <taxon>Actinomycetes</taxon>
        <taxon>Jiangellales</taxon>
        <taxon>Jiangellaceae</taxon>
        <taxon>Phytoactinopolyspora</taxon>
    </lineage>
</organism>
<dbReference type="CDD" id="cd04301">
    <property type="entry name" value="NAT_SF"/>
    <property type="match status" value="1"/>
</dbReference>
<accession>A0A6L9S2Y2</accession>
<evidence type="ECO:0000256" key="1">
    <source>
        <dbReference type="SAM" id="MobiDB-lite"/>
    </source>
</evidence>
<feature type="domain" description="N-acetyltransferase" evidence="2">
    <location>
        <begin position="36"/>
        <end position="178"/>
    </location>
</feature>
<dbReference type="PROSITE" id="PS51186">
    <property type="entry name" value="GNAT"/>
    <property type="match status" value="1"/>
</dbReference>
<dbReference type="InterPro" id="IPR000182">
    <property type="entry name" value="GNAT_dom"/>
</dbReference>
<gene>
    <name evidence="3" type="ORF">G1H10_01235</name>
</gene>
<protein>
    <submittedName>
        <fullName evidence="3">GNAT family N-acetyltransferase</fullName>
    </submittedName>
</protein>
<sequence>MCGTADGTCGTAGRRRRTHRGGGYANLGGVLDVTQSHTADLESGEREAIRRLLNGAFKGDFSAEDWDHTLGGVHVIGWDGHDVVAHVAVVQRRLVHREMPIRTGYVEGLAVRKDRRRRGYAAAMMKAAEQITASAYDLGALSDGTGIDGFYQRRGWLTWQGPTWALTPDGIRRTRDDDGGVMVFKTPTSPELGLDEAIVCDWRSGDVW</sequence>
<keyword evidence="3" id="KW-0808">Transferase</keyword>
<evidence type="ECO:0000313" key="3">
    <source>
        <dbReference type="EMBL" id="NED98787.1"/>
    </source>
</evidence>
<reference evidence="3 4" key="1">
    <citation type="submission" date="2020-02" db="EMBL/GenBank/DDBJ databases">
        <authorList>
            <person name="Li X.-J."/>
            <person name="Han X.-M."/>
        </authorList>
    </citation>
    <scope>NUCLEOTIDE SEQUENCE [LARGE SCALE GENOMIC DNA]</scope>
    <source>
        <strain evidence="3 4">CCTCC AB 2017055</strain>
    </source>
</reference>
<keyword evidence="4" id="KW-1185">Reference proteome</keyword>
<evidence type="ECO:0000259" key="2">
    <source>
        <dbReference type="PROSITE" id="PS51186"/>
    </source>
</evidence>
<dbReference type="GO" id="GO:0016747">
    <property type="term" value="F:acyltransferase activity, transferring groups other than amino-acyl groups"/>
    <property type="evidence" value="ECO:0007669"/>
    <property type="project" value="InterPro"/>
</dbReference>
<proteinExistence type="predicted"/>